<keyword evidence="2" id="KW-1185">Reference proteome</keyword>
<accession>A0A7I4YVS3</accession>
<dbReference type="AlphaFoldDB" id="A0A7I4YVS3"/>
<protein>
    <submittedName>
        <fullName evidence="3">Polyprotein</fullName>
    </submittedName>
</protein>
<reference evidence="3" key="1">
    <citation type="submission" date="2020-12" db="UniProtKB">
        <authorList>
            <consortium name="WormBaseParasite"/>
        </authorList>
    </citation>
    <scope>IDENTIFICATION</scope>
    <source>
        <strain evidence="3">MHco3</strain>
    </source>
</reference>
<dbReference type="Proteomes" id="UP000025227">
    <property type="component" value="Unplaced"/>
</dbReference>
<evidence type="ECO:0000256" key="1">
    <source>
        <dbReference type="SAM" id="MobiDB-lite"/>
    </source>
</evidence>
<feature type="region of interest" description="Disordered" evidence="1">
    <location>
        <begin position="120"/>
        <end position="148"/>
    </location>
</feature>
<name>A0A7I4YVS3_HAECO</name>
<organism evidence="2 3">
    <name type="scientific">Haemonchus contortus</name>
    <name type="common">Barber pole worm</name>
    <dbReference type="NCBI Taxonomy" id="6289"/>
    <lineage>
        <taxon>Eukaryota</taxon>
        <taxon>Metazoa</taxon>
        <taxon>Ecdysozoa</taxon>
        <taxon>Nematoda</taxon>
        <taxon>Chromadorea</taxon>
        <taxon>Rhabditida</taxon>
        <taxon>Rhabditina</taxon>
        <taxon>Rhabditomorpha</taxon>
        <taxon>Strongyloidea</taxon>
        <taxon>Trichostrongylidae</taxon>
        <taxon>Haemonchus</taxon>
    </lineage>
</organism>
<evidence type="ECO:0000313" key="3">
    <source>
        <dbReference type="WBParaSite" id="HCON_00150750-00001"/>
    </source>
</evidence>
<proteinExistence type="predicted"/>
<dbReference type="WBParaSite" id="HCON_00150750-00001">
    <property type="protein sequence ID" value="HCON_00150750-00001"/>
    <property type="gene ID" value="HCON_00150750"/>
</dbReference>
<evidence type="ECO:0000313" key="2">
    <source>
        <dbReference type="Proteomes" id="UP000025227"/>
    </source>
</evidence>
<sequence>MPARWNAKAMEAMKEGHDTSKMHGPQRIDIMSKVSDAIADECLANDMSVIEPALALLDTRGVHALSGPTLYMEYWDSEENLDETVIERDYFEYSSEPRCNQLSSIARFKKVRNVTDILPPLGEDKEKACSEGPVPNNPAEAQGEQEQSAVEEHISGEVTRNLMRLKTMRQSF</sequence>